<proteinExistence type="predicted"/>
<accession>A0A0A8ZDV4</accession>
<reference evidence="1" key="2">
    <citation type="journal article" date="2015" name="Data Brief">
        <title>Shoot transcriptome of the giant reed, Arundo donax.</title>
        <authorList>
            <person name="Barrero R.A."/>
            <person name="Guerrero F.D."/>
            <person name="Moolhuijzen P."/>
            <person name="Goolsby J.A."/>
            <person name="Tidwell J."/>
            <person name="Bellgard S.E."/>
            <person name="Bellgard M.I."/>
        </authorList>
    </citation>
    <scope>NUCLEOTIDE SEQUENCE</scope>
    <source>
        <tissue evidence="1">Shoot tissue taken approximately 20 cm above the soil surface</tissue>
    </source>
</reference>
<sequence>MHRNTTSNIDRPTYQSVSSLHFVCFTPKPTSVTTLCISVMS</sequence>
<reference evidence="1" key="1">
    <citation type="submission" date="2014-09" db="EMBL/GenBank/DDBJ databases">
        <authorList>
            <person name="Magalhaes I.L.F."/>
            <person name="Oliveira U."/>
            <person name="Santos F.R."/>
            <person name="Vidigal T.H.D.A."/>
            <person name="Brescovit A.D."/>
            <person name="Santos A.J."/>
        </authorList>
    </citation>
    <scope>NUCLEOTIDE SEQUENCE</scope>
    <source>
        <tissue evidence="1">Shoot tissue taken approximately 20 cm above the soil surface</tissue>
    </source>
</reference>
<dbReference type="AlphaFoldDB" id="A0A0A8ZDV4"/>
<name>A0A0A8ZDV4_ARUDO</name>
<dbReference type="EMBL" id="GBRH01262037">
    <property type="protein sequence ID" value="JAD35858.1"/>
    <property type="molecule type" value="Transcribed_RNA"/>
</dbReference>
<evidence type="ECO:0000313" key="1">
    <source>
        <dbReference type="EMBL" id="JAD35858.1"/>
    </source>
</evidence>
<organism evidence="1">
    <name type="scientific">Arundo donax</name>
    <name type="common">Giant reed</name>
    <name type="synonym">Donax arundinaceus</name>
    <dbReference type="NCBI Taxonomy" id="35708"/>
    <lineage>
        <taxon>Eukaryota</taxon>
        <taxon>Viridiplantae</taxon>
        <taxon>Streptophyta</taxon>
        <taxon>Embryophyta</taxon>
        <taxon>Tracheophyta</taxon>
        <taxon>Spermatophyta</taxon>
        <taxon>Magnoliopsida</taxon>
        <taxon>Liliopsida</taxon>
        <taxon>Poales</taxon>
        <taxon>Poaceae</taxon>
        <taxon>PACMAD clade</taxon>
        <taxon>Arundinoideae</taxon>
        <taxon>Arundineae</taxon>
        <taxon>Arundo</taxon>
    </lineage>
</organism>
<protein>
    <submittedName>
        <fullName evidence="1">Uncharacterized protein</fullName>
    </submittedName>
</protein>